<dbReference type="PANTHER" id="PTHR44942">
    <property type="entry name" value="METHYLTRANSF_11 DOMAIN-CONTAINING PROTEIN"/>
    <property type="match status" value="1"/>
</dbReference>
<dbReference type="PANTHER" id="PTHR44942:SF4">
    <property type="entry name" value="METHYLTRANSFERASE TYPE 11 DOMAIN-CONTAINING PROTEIN"/>
    <property type="match status" value="1"/>
</dbReference>
<dbReference type="Proteomes" id="UP000583266">
    <property type="component" value="Unassembled WGS sequence"/>
</dbReference>
<evidence type="ECO:0000256" key="2">
    <source>
        <dbReference type="ARBA" id="ARBA00022603"/>
    </source>
</evidence>
<comment type="similarity">
    <text evidence="1">Belongs to the methyltransferase superfamily.</text>
</comment>
<dbReference type="InterPro" id="IPR029063">
    <property type="entry name" value="SAM-dependent_MTases_sf"/>
</dbReference>
<dbReference type="CDD" id="cd02440">
    <property type="entry name" value="AdoMet_MTases"/>
    <property type="match status" value="1"/>
</dbReference>
<evidence type="ECO:0000256" key="1">
    <source>
        <dbReference type="ARBA" id="ARBA00008361"/>
    </source>
</evidence>
<name>A0A848GT10_9BACT</name>
<keyword evidence="6" id="KW-1185">Reference proteome</keyword>
<protein>
    <submittedName>
        <fullName evidence="5">Class I SAM-dependent methyltransferase</fullName>
    </submittedName>
</protein>
<dbReference type="AlphaFoldDB" id="A0A848GT10"/>
<dbReference type="GO" id="GO:0032259">
    <property type="term" value="P:methylation"/>
    <property type="evidence" value="ECO:0007669"/>
    <property type="project" value="UniProtKB-KW"/>
</dbReference>
<reference evidence="5 6" key="1">
    <citation type="submission" date="2020-04" db="EMBL/GenBank/DDBJ databases">
        <title>Chitinophaga sp. G-6-1-13 sp. nov., isolated from soil.</title>
        <authorList>
            <person name="Dahal R.H."/>
            <person name="Chaudhary D.K."/>
        </authorList>
    </citation>
    <scope>NUCLEOTIDE SEQUENCE [LARGE SCALE GENOMIC DNA]</scope>
    <source>
        <strain evidence="5 6">G-6-1-13</strain>
    </source>
</reference>
<evidence type="ECO:0000313" key="5">
    <source>
        <dbReference type="EMBL" id="NML40479.1"/>
    </source>
</evidence>
<dbReference type="Pfam" id="PF08241">
    <property type="entry name" value="Methyltransf_11"/>
    <property type="match status" value="1"/>
</dbReference>
<sequence>MKNTERFSNRVTDYEKYRPHYPVAIIPYLSATAGLTHDSVIADIGSGTGLSAQPFLDNGNTVYAIEPNDAMRASAEQQLKRFPGFKSIAATAEHTTLPNNSIDLIVAGQAFHWFDQVLTRKEFHRISRQDSFAALMWNIRPVNSPFEHDYEQLLQQHGTDYKHMQQRNVSAVQLASFFLPGTFREKTFQNAQRFDFKALKGLLSSSSYMPSRSHENYQPMIKDLEDIFNKYQENGMVVFKYETRLYTGRLSE</sequence>
<accession>A0A848GT10</accession>
<keyword evidence="3 5" id="KW-0808">Transferase</keyword>
<dbReference type="RefSeq" id="WP_169227577.1">
    <property type="nucleotide sequence ID" value="NZ_JABBGC010000003.1"/>
</dbReference>
<dbReference type="InterPro" id="IPR013216">
    <property type="entry name" value="Methyltransf_11"/>
</dbReference>
<evidence type="ECO:0000259" key="4">
    <source>
        <dbReference type="Pfam" id="PF08241"/>
    </source>
</evidence>
<organism evidence="5 6">
    <name type="scientific">Chitinophaga fulva</name>
    <dbReference type="NCBI Taxonomy" id="2728842"/>
    <lineage>
        <taxon>Bacteria</taxon>
        <taxon>Pseudomonadati</taxon>
        <taxon>Bacteroidota</taxon>
        <taxon>Chitinophagia</taxon>
        <taxon>Chitinophagales</taxon>
        <taxon>Chitinophagaceae</taxon>
        <taxon>Chitinophaga</taxon>
    </lineage>
</organism>
<gene>
    <name evidence="5" type="ORF">HHL17_25005</name>
</gene>
<proteinExistence type="inferred from homology"/>
<dbReference type="InterPro" id="IPR051052">
    <property type="entry name" value="Diverse_substrate_MTase"/>
</dbReference>
<keyword evidence="2 5" id="KW-0489">Methyltransferase</keyword>
<dbReference type="Gene3D" id="3.40.50.150">
    <property type="entry name" value="Vaccinia Virus protein VP39"/>
    <property type="match status" value="1"/>
</dbReference>
<dbReference type="EMBL" id="JABBGC010000003">
    <property type="protein sequence ID" value="NML40479.1"/>
    <property type="molecule type" value="Genomic_DNA"/>
</dbReference>
<dbReference type="GO" id="GO:0008757">
    <property type="term" value="F:S-adenosylmethionine-dependent methyltransferase activity"/>
    <property type="evidence" value="ECO:0007669"/>
    <property type="project" value="InterPro"/>
</dbReference>
<dbReference type="SUPFAM" id="SSF53335">
    <property type="entry name" value="S-adenosyl-L-methionine-dependent methyltransferases"/>
    <property type="match status" value="1"/>
</dbReference>
<evidence type="ECO:0000256" key="3">
    <source>
        <dbReference type="ARBA" id="ARBA00022679"/>
    </source>
</evidence>
<feature type="domain" description="Methyltransferase type 11" evidence="4">
    <location>
        <begin position="43"/>
        <end position="132"/>
    </location>
</feature>
<evidence type="ECO:0000313" key="6">
    <source>
        <dbReference type="Proteomes" id="UP000583266"/>
    </source>
</evidence>
<comment type="caution">
    <text evidence="5">The sequence shown here is derived from an EMBL/GenBank/DDBJ whole genome shotgun (WGS) entry which is preliminary data.</text>
</comment>